<dbReference type="GeneID" id="59287903"/>
<comment type="caution">
    <text evidence="1">The sequence shown here is derived from an EMBL/GenBank/DDBJ whole genome shotgun (WGS) entry which is preliminary data.</text>
</comment>
<organism evidence="1 2">
    <name type="scientific">Letharia columbiana</name>
    <dbReference type="NCBI Taxonomy" id="112416"/>
    <lineage>
        <taxon>Eukaryota</taxon>
        <taxon>Fungi</taxon>
        <taxon>Dikarya</taxon>
        <taxon>Ascomycota</taxon>
        <taxon>Pezizomycotina</taxon>
        <taxon>Lecanoromycetes</taxon>
        <taxon>OSLEUM clade</taxon>
        <taxon>Lecanoromycetidae</taxon>
        <taxon>Lecanorales</taxon>
        <taxon>Lecanorineae</taxon>
        <taxon>Parmeliaceae</taxon>
        <taxon>Letharia</taxon>
    </lineage>
</organism>
<name>A0A8H6FVH5_9LECA</name>
<gene>
    <name evidence="1" type="ORF">HO173_006242</name>
</gene>
<dbReference type="EMBL" id="JACCJC010000024">
    <property type="protein sequence ID" value="KAF6235559.1"/>
    <property type="molecule type" value="Genomic_DNA"/>
</dbReference>
<dbReference type="Proteomes" id="UP000578531">
    <property type="component" value="Unassembled WGS sequence"/>
</dbReference>
<accession>A0A8H6FVH5</accession>
<proteinExistence type="predicted"/>
<evidence type="ECO:0000313" key="1">
    <source>
        <dbReference type="EMBL" id="KAF6235559.1"/>
    </source>
</evidence>
<reference evidence="1 2" key="1">
    <citation type="journal article" date="2020" name="Genomics">
        <title>Complete, high-quality genomes from long-read metagenomic sequencing of two wolf lichen thalli reveals enigmatic genome architecture.</title>
        <authorList>
            <person name="McKenzie S.K."/>
            <person name="Walston R.F."/>
            <person name="Allen J.L."/>
        </authorList>
    </citation>
    <scope>NUCLEOTIDE SEQUENCE [LARGE SCALE GENOMIC DNA]</scope>
    <source>
        <strain evidence="1">WasteWater2</strain>
    </source>
</reference>
<dbReference type="RefSeq" id="XP_037164927.1">
    <property type="nucleotide sequence ID" value="XM_037308153.1"/>
</dbReference>
<keyword evidence="2" id="KW-1185">Reference proteome</keyword>
<sequence length="168" mass="19002">MSPVSGPLPTYLLPHGGRFPQQNTIDIELGLINPASYANENTPTSEGITTSPSCLLTIPLESKPKIYGCLLTNPIRNSLHEDHIIPKSPKHELWLEVFAQTPTSSFANGFANKRKPIIYLTHRHQEHQYKEEDKDIQTSRFLIEASWEKSPATRSAQDWTRTSSRSCY</sequence>
<evidence type="ECO:0000313" key="2">
    <source>
        <dbReference type="Proteomes" id="UP000578531"/>
    </source>
</evidence>
<protein>
    <submittedName>
        <fullName evidence="1">Uncharacterized protein</fullName>
    </submittedName>
</protein>
<dbReference type="AlphaFoldDB" id="A0A8H6FVH5"/>